<feature type="binding site" evidence="5">
    <location>
        <begin position="148"/>
        <end position="149"/>
    </location>
    <ligand>
        <name>ATP</name>
        <dbReference type="ChEBI" id="CHEBI:30616"/>
    </ligand>
</feature>
<dbReference type="Proteomes" id="UP001398420">
    <property type="component" value="Unassembled WGS sequence"/>
</dbReference>
<dbReference type="HAMAP" id="MF_00593">
    <property type="entry name" value="DltA"/>
    <property type="match status" value="1"/>
</dbReference>
<reference evidence="9 10" key="1">
    <citation type="submission" date="2024-04" db="EMBL/GenBank/DDBJ databases">
        <authorList>
            <person name="Wu Y.S."/>
            <person name="Zhang L."/>
        </authorList>
    </citation>
    <scope>NUCLEOTIDE SEQUENCE [LARGE SCALE GENOMIC DNA]</scope>
    <source>
        <strain evidence="9 10">KG-01</strain>
    </source>
</reference>
<feature type="domain" description="AMP-dependent synthetase/ligase" evidence="7">
    <location>
        <begin position="10"/>
        <end position="354"/>
    </location>
</feature>
<dbReference type="GO" id="GO:0016874">
    <property type="term" value="F:ligase activity"/>
    <property type="evidence" value="ECO:0007669"/>
    <property type="project" value="UniProtKB-KW"/>
</dbReference>
<keyword evidence="2 5" id="KW-0436">Ligase</keyword>
<evidence type="ECO:0000259" key="7">
    <source>
        <dbReference type="Pfam" id="PF00501"/>
    </source>
</evidence>
<comment type="caution">
    <text evidence="9">The sequence shown here is derived from an EMBL/GenBank/DDBJ whole genome shotgun (WGS) entry which is preliminary data.</text>
</comment>
<comment type="function">
    <text evidence="5">Catalyzes the first step in the D-alanylation of lipoteichoic acid (LTA), the activation of D-alanine and its transfer onto the D-alanyl carrier protein (Dcp) DltC. In an ATP-dependent two-step reaction, forms a high energy D-alanyl-AMP intermediate, followed by transfer of the D-alanyl residue as a thiol ester to the phosphopantheinyl prosthetic group of the Dcp. D-alanylation of LTA plays an important role in modulating the properties of the cell wall in Gram-positive bacteria, influencing the net charge of the cell wall.</text>
</comment>
<keyword evidence="10" id="KW-1185">Reference proteome</keyword>
<dbReference type="Gene3D" id="3.40.50.12780">
    <property type="entry name" value="N-terminal domain of ligase-like"/>
    <property type="match status" value="1"/>
</dbReference>
<evidence type="ECO:0000259" key="8">
    <source>
        <dbReference type="Pfam" id="PF13193"/>
    </source>
</evidence>
<dbReference type="InterPro" id="IPR010072">
    <property type="entry name" value="DltA"/>
</dbReference>
<feature type="binding site" evidence="5">
    <location>
        <position position="487"/>
    </location>
    <ligand>
        <name>ATP</name>
        <dbReference type="ChEBI" id="CHEBI:30616"/>
    </ligand>
</feature>
<dbReference type="InterPro" id="IPR010071">
    <property type="entry name" value="AA_adenyl_dom"/>
</dbReference>
<dbReference type="EC" id="6.2.1.54" evidence="5"/>
<dbReference type="PROSITE" id="PS00455">
    <property type="entry name" value="AMP_BINDING"/>
    <property type="match status" value="1"/>
</dbReference>
<feature type="binding site" evidence="5">
    <location>
        <begin position="389"/>
        <end position="392"/>
    </location>
    <ligand>
        <name>ATP</name>
        <dbReference type="ChEBI" id="CHEBI:30616"/>
    </ligand>
</feature>
<feature type="binding site" evidence="5">
    <location>
        <position position="296"/>
    </location>
    <ligand>
        <name>D-alanine</name>
        <dbReference type="ChEBI" id="CHEBI:57416"/>
    </ligand>
</feature>
<feature type="binding site" evidence="5">
    <location>
        <position position="378"/>
    </location>
    <ligand>
        <name>ATP</name>
        <dbReference type="ChEBI" id="CHEBI:30616"/>
    </ligand>
</feature>
<proteinExistence type="inferred from homology"/>
<comment type="similarity">
    <text evidence="5">Belongs to the ATP-dependent AMP-binding enzyme family. DltA subfamily.</text>
</comment>
<dbReference type="Pfam" id="PF00501">
    <property type="entry name" value="AMP-binding"/>
    <property type="match status" value="1"/>
</dbReference>
<keyword evidence="6" id="KW-0175">Coiled coil</keyword>
<name>A0ABU9LN87_9BACL</name>
<dbReference type="InterPro" id="IPR044507">
    <property type="entry name" value="DltA-like"/>
</dbReference>
<comment type="subcellular location">
    <subcellularLocation>
        <location evidence="5">Cytoplasm</location>
    </subcellularLocation>
</comment>
<comment type="caution">
    <text evidence="5">Lacks conserved residue(s) required for the propagation of feature annotation.</text>
</comment>
<dbReference type="InterPro" id="IPR000873">
    <property type="entry name" value="AMP-dep_synth/lig_dom"/>
</dbReference>
<dbReference type="CDD" id="cd05945">
    <property type="entry name" value="DltA"/>
    <property type="match status" value="1"/>
</dbReference>
<dbReference type="NCBIfam" id="TIGR01733">
    <property type="entry name" value="AA-adenyl-dom"/>
    <property type="match status" value="1"/>
</dbReference>
<feature type="binding site" evidence="5">
    <location>
        <position position="487"/>
    </location>
    <ligand>
        <name>D-alanine</name>
        <dbReference type="ChEBI" id="CHEBI:57416"/>
    </ligand>
</feature>
<dbReference type="RefSeq" id="WP_240626067.1">
    <property type="nucleotide sequence ID" value="NZ_JALKQX010000008.1"/>
</dbReference>
<evidence type="ECO:0000256" key="4">
    <source>
        <dbReference type="ARBA" id="ARBA00022840"/>
    </source>
</evidence>
<dbReference type="Pfam" id="PF13193">
    <property type="entry name" value="AMP-binding_C"/>
    <property type="match status" value="1"/>
</dbReference>
<organism evidence="9 10">
    <name type="scientific">Kurthia gibsonii</name>
    <dbReference type="NCBI Taxonomy" id="33946"/>
    <lineage>
        <taxon>Bacteria</taxon>
        <taxon>Bacillati</taxon>
        <taxon>Bacillota</taxon>
        <taxon>Bacilli</taxon>
        <taxon>Bacillales</taxon>
        <taxon>Caryophanaceae</taxon>
        <taxon>Kurthia</taxon>
    </lineage>
</organism>
<evidence type="ECO:0000256" key="2">
    <source>
        <dbReference type="ARBA" id="ARBA00022598"/>
    </source>
</evidence>
<evidence type="ECO:0000256" key="1">
    <source>
        <dbReference type="ARBA" id="ARBA00022490"/>
    </source>
</evidence>
<evidence type="ECO:0000313" key="10">
    <source>
        <dbReference type="Proteomes" id="UP001398420"/>
    </source>
</evidence>
<evidence type="ECO:0000256" key="6">
    <source>
        <dbReference type="SAM" id="Coils"/>
    </source>
</evidence>
<sequence>MNVLQQIASVAKEHPEKVAYRSAGQTVTYGELWEQSNALAHTIKKMNLPKNSPITVYGHMSPKQIIAFLGVVKAGHPYIPLDISIPLERISHIVEASKSSFMITTEQFDLEIAVQQQTANDLIVKGEGAQNDPTTWVSEDEVFYIIYTSGSTGKPKGVQISESNLRHFVAWINEACSLPNGVYLNQAPYSFDLSVMDLYPALTGGRELHAITKSQIENAGLLFEELHDSSINVWTSTPSFAKICLMNPEWNDEQMPDLQTFLFCGEVLPLQVAKELKQRFKKATIYNLYGPTETTVAVTAVEVTDDMIETYEQLPIAPVDTGILKIMNEQMEEVTDGEKGELVIFGPTVSTSGYLYAEEQTNKVFKTHEGERIYKAGDLGYIQDGHIFYAGRSDFQIKLHGYRMEIEEIEKQIEALDEVGACVVLPVKSGEEVTALTACVALHNEMTEKPFKVTKNLKEKLLKAIPNYMVPKKFVYLDSLPLNMNGKVDRKRLAVEVGL</sequence>
<keyword evidence="3 5" id="KW-0547">Nucleotide-binding</keyword>
<evidence type="ECO:0000256" key="3">
    <source>
        <dbReference type="ARBA" id="ARBA00022741"/>
    </source>
</evidence>
<evidence type="ECO:0000313" key="9">
    <source>
        <dbReference type="EMBL" id="MEL5989278.1"/>
    </source>
</evidence>
<dbReference type="InterPro" id="IPR020845">
    <property type="entry name" value="AMP-binding_CS"/>
</dbReference>
<evidence type="ECO:0000256" key="5">
    <source>
        <dbReference type="HAMAP-Rule" id="MF_00593"/>
    </source>
</evidence>
<dbReference type="PANTHER" id="PTHR45398:SF1">
    <property type="entry name" value="ENZYME, PUTATIVE (JCVI)-RELATED"/>
    <property type="match status" value="1"/>
</dbReference>
<feature type="binding site" evidence="5">
    <location>
        <position position="192"/>
    </location>
    <ligand>
        <name>D-alanine</name>
        <dbReference type="ChEBI" id="CHEBI:57416"/>
    </ligand>
</feature>
<dbReference type="PANTHER" id="PTHR45398">
    <property type="match status" value="1"/>
</dbReference>
<feature type="coiled-coil region" evidence="6">
    <location>
        <begin position="392"/>
        <end position="419"/>
    </location>
</feature>
<dbReference type="Gene3D" id="3.30.300.30">
    <property type="match status" value="1"/>
</dbReference>
<keyword evidence="1 5" id="KW-0963">Cytoplasm</keyword>
<protein>
    <recommendedName>
        <fullName evidence="5">D-alanine--D-alanyl carrier protein ligase</fullName>
        <shortName evidence="5">DCL</shortName>
        <ecNumber evidence="5">6.2.1.54</ecNumber>
    </recommendedName>
    <alternativeName>
        <fullName evidence="5">D-alanine--poly(phosphoribitol) ligase subunit 1</fullName>
    </alternativeName>
    <alternativeName>
        <fullName evidence="5">D-alanine-activating enzyme</fullName>
        <shortName evidence="5">DAE</shortName>
    </alternativeName>
</protein>
<dbReference type="InterPro" id="IPR025110">
    <property type="entry name" value="AMP-bd_C"/>
</dbReference>
<dbReference type="NCBIfam" id="NF003417">
    <property type="entry name" value="PRK04813.1"/>
    <property type="match status" value="1"/>
</dbReference>
<comment type="pathway">
    <text evidence="5">Cell wall biogenesis; lipoteichoic acid biosynthesis.</text>
</comment>
<accession>A0ABU9LN87</accession>
<gene>
    <name evidence="5 9" type="primary">dltA</name>
    <name evidence="9" type="ORF">AAF454_12775</name>
</gene>
<dbReference type="EMBL" id="JBCEWA010000010">
    <property type="protein sequence ID" value="MEL5989278.1"/>
    <property type="molecule type" value="Genomic_DNA"/>
</dbReference>
<keyword evidence="4 5" id="KW-0067">ATP-binding</keyword>
<dbReference type="SUPFAM" id="SSF56801">
    <property type="entry name" value="Acetyl-CoA synthetase-like"/>
    <property type="match status" value="1"/>
</dbReference>
<dbReference type="InterPro" id="IPR042099">
    <property type="entry name" value="ANL_N_sf"/>
</dbReference>
<comment type="catalytic activity">
    <reaction evidence="5">
        <text>holo-[D-alanyl-carrier protein] + D-alanine + ATP = D-alanyl-[D-alanyl-carrier protein] + AMP + diphosphate</text>
        <dbReference type="Rhea" id="RHEA:55132"/>
        <dbReference type="Rhea" id="RHEA-COMP:14102"/>
        <dbReference type="Rhea" id="RHEA-COMP:14103"/>
        <dbReference type="ChEBI" id="CHEBI:30616"/>
        <dbReference type="ChEBI" id="CHEBI:33019"/>
        <dbReference type="ChEBI" id="CHEBI:57416"/>
        <dbReference type="ChEBI" id="CHEBI:64479"/>
        <dbReference type="ChEBI" id="CHEBI:138620"/>
        <dbReference type="ChEBI" id="CHEBI:456215"/>
        <dbReference type="EC" id="6.2.1.54"/>
    </reaction>
</comment>
<feature type="domain" description="AMP-binding enzyme C-terminal" evidence="8">
    <location>
        <begin position="408"/>
        <end position="487"/>
    </location>
</feature>
<dbReference type="NCBIfam" id="TIGR01734">
    <property type="entry name" value="D-ala-DACP-lig"/>
    <property type="match status" value="1"/>
</dbReference>
<dbReference type="InterPro" id="IPR045851">
    <property type="entry name" value="AMP-bd_C_sf"/>
</dbReference>